<feature type="signal peptide" evidence="11">
    <location>
        <begin position="1"/>
        <end position="16"/>
    </location>
</feature>
<evidence type="ECO:0000256" key="9">
    <source>
        <dbReference type="ARBA" id="ARBA00023224"/>
    </source>
</evidence>
<keyword evidence="14" id="KW-1185">Reference proteome</keyword>
<evidence type="ECO:0000256" key="6">
    <source>
        <dbReference type="ARBA" id="ARBA00023136"/>
    </source>
</evidence>
<comment type="subcellular location">
    <subcellularLocation>
        <location evidence="1">Membrane</location>
        <topology evidence="1">Multi-pass membrane protein</topology>
    </subcellularLocation>
</comment>
<evidence type="ECO:0000313" key="14">
    <source>
        <dbReference type="Proteomes" id="UP001107558"/>
    </source>
</evidence>
<feature type="domain" description="Carboxylesterase type B" evidence="12">
    <location>
        <begin position="241"/>
        <end position="743"/>
    </location>
</feature>
<dbReference type="PROSITE" id="PS00941">
    <property type="entry name" value="CARBOXYLESTERASE_B_2"/>
    <property type="match status" value="1"/>
</dbReference>
<evidence type="ECO:0000256" key="10">
    <source>
        <dbReference type="SAM" id="Phobius"/>
    </source>
</evidence>
<name>A0A9J6BK57_POLVA</name>
<dbReference type="InterPro" id="IPR019819">
    <property type="entry name" value="Carboxylesterase_B_CS"/>
</dbReference>
<keyword evidence="2" id="KW-0716">Sensory transduction</keyword>
<evidence type="ECO:0000256" key="4">
    <source>
        <dbReference type="ARBA" id="ARBA00022725"/>
    </source>
</evidence>
<feature type="transmembrane region" description="Helical" evidence="10">
    <location>
        <begin position="32"/>
        <end position="49"/>
    </location>
</feature>
<gene>
    <name evidence="13" type="ORF">PVAND_000404</name>
</gene>
<dbReference type="Pfam" id="PF02949">
    <property type="entry name" value="7tm_6"/>
    <property type="match status" value="1"/>
</dbReference>
<dbReference type="GO" id="GO:0016020">
    <property type="term" value="C:membrane"/>
    <property type="evidence" value="ECO:0007669"/>
    <property type="project" value="UniProtKB-SubCell"/>
</dbReference>
<feature type="transmembrane region" description="Helical" evidence="10">
    <location>
        <begin position="149"/>
        <end position="171"/>
    </location>
</feature>
<evidence type="ECO:0000256" key="5">
    <source>
        <dbReference type="ARBA" id="ARBA00022989"/>
    </source>
</evidence>
<keyword evidence="3 10" id="KW-0812">Transmembrane</keyword>
<dbReference type="Gene3D" id="3.40.50.1820">
    <property type="entry name" value="alpha/beta hydrolase"/>
    <property type="match status" value="1"/>
</dbReference>
<keyword evidence="6 10" id="KW-0472">Membrane</keyword>
<feature type="chain" id="PRO_5039899256" description="Carboxylesterase type B domain-containing protein" evidence="11">
    <location>
        <begin position="17"/>
        <end position="761"/>
    </location>
</feature>
<sequence length="761" mass="88260">MVVILTSLLMTKFVLSVGKRENFVENVEIFDWIGAIVFILLKTLYLFYWKRDTLKTIIDKLEQHFPYSNREQLKFGIHRHLRNLKIFYYFSMMTYGFVLITFICLSFYTFCFDFESRKIVLLAPTYFLSSSLQYWLYPIYLIHQSGTILILLLILTATDMLFCSLVCITSIEFDILAQKISKIDPENDENAEKKLQGIIDDYNELTKIVNELEEIFSQLLFANVLTSINALCITVFLLFENPIISTTSGLFRGKQIKTATSSYYAFKGIPYAESPIGSLRFEPPVKKSWWIGIKDSFENEVRCLTLGGITEESKLIYGFEDCLYLNVYTPSMRAYLLKAVMVFIPGNIFTTEPEYSPEHLLRNDVIVVTVSYRTSVFGFLSNEDEVLSGNQGLKDILMALKWVQSNIEKFLGNPRKVTVFGQSNGAALVNYLLLSSTTTGLFSKAIMQSGSSLMPHMFQPNPQKIYQNLINKLELNYTSTKEMLEILKTLDAEKILNALTIMNSMASPFLLRPFDFVPCVEPKHVKDAFLTETPLWRLINGKFHIVSIMIGSNTNDALFLSKIISNFTSVYNLFPEFIVPLSFDLPENSSKMNSTIQELQSFYFDGRTKGTLDEWLQIYSDQVFKFPIDRIVKYYALRSYLNIYYYEFTFDGSLNYYKNLFGTSTTTHSDEIPYLFEIKTLNLTANMKATIMRERMTALWANFAKDGDPTVRTNVLLNTEWFEYRSYSRYYYEINNTLNNKRNFTRVNYLSNLQKRLTGYF</sequence>
<evidence type="ECO:0000256" key="11">
    <source>
        <dbReference type="SAM" id="SignalP"/>
    </source>
</evidence>
<dbReference type="GO" id="GO:0005549">
    <property type="term" value="F:odorant binding"/>
    <property type="evidence" value="ECO:0007669"/>
    <property type="project" value="InterPro"/>
</dbReference>
<dbReference type="GO" id="GO:0007165">
    <property type="term" value="P:signal transduction"/>
    <property type="evidence" value="ECO:0007669"/>
    <property type="project" value="UniProtKB-KW"/>
</dbReference>
<evidence type="ECO:0000256" key="8">
    <source>
        <dbReference type="ARBA" id="ARBA00023180"/>
    </source>
</evidence>
<keyword evidence="11" id="KW-0732">Signal</keyword>
<keyword evidence="8" id="KW-0325">Glycoprotein</keyword>
<keyword evidence="9" id="KW-0807">Transducer</keyword>
<organism evidence="13 14">
    <name type="scientific">Polypedilum vanderplanki</name>
    <name type="common">Sleeping chironomid midge</name>
    <dbReference type="NCBI Taxonomy" id="319348"/>
    <lineage>
        <taxon>Eukaryota</taxon>
        <taxon>Metazoa</taxon>
        <taxon>Ecdysozoa</taxon>
        <taxon>Arthropoda</taxon>
        <taxon>Hexapoda</taxon>
        <taxon>Insecta</taxon>
        <taxon>Pterygota</taxon>
        <taxon>Neoptera</taxon>
        <taxon>Endopterygota</taxon>
        <taxon>Diptera</taxon>
        <taxon>Nematocera</taxon>
        <taxon>Chironomoidea</taxon>
        <taxon>Chironomidae</taxon>
        <taxon>Chironominae</taxon>
        <taxon>Polypedilum</taxon>
        <taxon>Polypedilum</taxon>
    </lineage>
</organism>
<dbReference type="Pfam" id="PF00135">
    <property type="entry name" value="COesterase"/>
    <property type="match status" value="1"/>
</dbReference>
<dbReference type="GO" id="GO:0004984">
    <property type="term" value="F:olfactory receptor activity"/>
    <property type="evidence" value="ECO:0007669"/>
    <property type="project" value="InterPro"/>
</dbReference>
<dbReference type="InterPro" id="IPR050309">
    <property type="entry name" value="Type-B_Carboxylest/Lipase"/>
</dbReference>
<dbReference type="InterPro" id="IPR004117">
    <property type="entry name" value="7tm6_olfct_rcpt"/>
</dbReference>
<dbReference type="InterPro" id="IPR002018">
    <property type="entry name" value="CarbesteraseB"/>
</dbReference>
<dbReference type="PANTHER" id="PTHR11559">
    <property type="entry name" value="CARBOXYLESTERASE"/>
    <property type="match status" value="1"/>
</dbReference>
<evidence type="ECO:0000256" key="7">
    <source>
        <dbReference type="ARBA" id="ARBA00023170"/>
    </source>
</evidence>
<dbReference type="SUPFAM" id="SSF53474">
    <property type="entry name" value="alpha/beta-Hydrolases"/>
    <property type="match status" value="1"/>
</dbReference>
<evidence type="ECO:0000256" key="3">
    <source>
        <dbReference type="ARBA" id="ARBA00022692"/>
    </source>
</evidence>
<feature type="transmembrane region" description="Helical" evidence="10">
    <location>
        <begin position="120"/>
        <end position="137"/>
    </location>
</feature>
<keyword evidence="5 10" id="KW-1133">Transmembrane helix</keyword>
<evidence type="ECO:0000256" key="1">
    <source>
        <dbReference type="ARBA" id="ARBA00004141"/>
    </source>
</evidence>
<evidence type="ECO:0000256" key="2">
    <source>
        <dbReference type="ARBA" id="ARBA00022606"/>
    </source>
</evidence>
<comment type="caution">
    <text evidence="13">The sequence shown here is derived from an EMBL/GenBank/DDBJ whole genome shotgun (WGS) entry which is preliminary data.</text>
</comment>
<dbReference type="InterPro" id="IPR029058">
    <property type="entry name" value="AB_hydrolase_fold"/>
</dbReference>
<keyword evidence="7" id="KW-0675">Receptor</keyword>
<evidence type="ECO:0000313" key="13">
    <source>
        <dbReference type="EMBL" id="KAG5670122.1"/>
    </source>
</evidence>
<dbReference type="OrthoDB" id="19653at2759"/>
<accession>A0A9J6BK57</accession>
<dbReference type="EMBL" id="JADBJN010000003">
    <property type="protein sequence ID" value="KAG5670122.1"/>
    <property type="molecule type" value="Genomic_DNA"/>
</dbReference>
<protein>
    <recommendedName>
        <fullName evidence="12">Carboxylesterase type B domain-containing protein</fullName>
    </recommendedName>
</protein>
<keyword evidence="4" id="KW-0552">Olfaction</keyword>
<reference evidence="13" key="1">
    <citation type="submission" date="2021-03" db="EMBL/GenBank/DDBJ databases">
        <title>Chromosome level genome of the anhydrobiotic midge Polypedilum vanderplanki.</title>
        <authorList>
            <person name="Yoshida Y."/>
            <person name="Kikawada T."/>
            <person name="Gusev O."/>
        </authorList>
    </citation>
    <scope>NUCLEOTIDE SEQUENCE</scope>
    <source>
        <strain evidence="13">NIAS01</strain>
        <tissue evidence="13">Whole body or cell culture</tissue>
    </source>
</reference>
<dbReference type="AlphaFoldDB" id="A0A9J6BK57"/>
<feature type="transmembrane region" description="Helical" evidence="10">
    <location>
        <begin position="86"/>
        <end position="108"/>
    </location>
</feature>
<proteinExistence type="predicted"/>
<evidence type="ECO:0000259" key="12">
    <source>
        <dbReference type="Pfam" id="PF00135"/>
    </source>
</evidence>
<dbReference type="Proteomes" id="UP001107558">
    <property type="component" value="Chromosome 3"/>
</dbReference>